<evidence type="ECO:0000256" key="1">
    <source>
        <dbReference type="ARBA" id="ARBA00004474"/>
    </source>
</evidence>
<dbReference type="GeneID" id="27216067"/>
<evidence type="ECO:0000256" key="3">
    <source>
        <dbReference type="ARBA" id="ARBA00021523"/>
    </source>
</evidence>
<proteinExistence type="inferred from homology"/>
<dbReference type="SUPFAM" id="SSF51569">
    <property type="entry name" value="Aldolase"/>
    <property type="match status" value="1"/>
</dbReference>
<reference evidence="5" key="1">
    <citation type="submission" date="2015-07" db="EMBL/GenBank/DDBJ databases">
        <title>Reconstructing the complex evolutionary history of mobile plasmids in red algal genomes.</title>
        <authorList>
            <person name="Lee J."/>
            <person name="Kim K.M."/>
            <person name="Yang E.C."/>
            <person name="Miller K.A."/>
            <person name="Boo S.M."/>
            <person name="Bhattacharya D."/>
            <person name="Yoon H.S."/>
        </authorList>
    </citation>
    <scope>NUCLEOTIDE SEQUENCE</scope>
</reference>
<dbReference type="PANTHER" id="PTHR36895">
    <property type="match status" value="1"/>
</dbReference>
<evidence type="ECO:0000256" key="2">
    <source>
        <dbReference type="ARBA" id="ARBA00009664"/>
    </source>
</evidence>
<sequence length="262" mass="28891">MSLAIARLKQDLKNKQVIKIIAGLSNFDVTNVIKTVKAAEISGSTYVDVASNPKLIKILKSLTNLPICVSSIDAQELYNCLLAGADILEIGNFDVFYRKYIYFSVYQIINLVKQVKSFSKSKPLCVTIPHILSLNDQIYLVQQLQKLDIDMIQTEGYINRSQIISSMSSPILQAINLSSSTLSSSYILSKYTKMPIIASSQINSVSAPIAISYGASGIGICSALKDLKSIYQKVDYINQMKFSVSSCRAMSNSFIQALTKKI</sequence>
<gene>
    <name evidence="5" type="primary">ycf23</name>
    <name evidence="5" type="ORF">Gvag_090</name>
</gene>
<protein>
    <recommendedName>
        <fullName evidence="3">Uncharacterized protein ycf23</fullName>
    </recommendedName>
</protein>
<evidence type="ECO:0000256" key="4">
    <source>
        <dbReference type="ARBA" id="ARBA00022640"/>
    </source>
</evidence>
<organism evidence="5">
    <name type="scientific">Gelidium vagum</name>
    <name type="common">Red alga</name>
    <dbReference type="NCBI Taxonomy" id="35171"/>
    <lineage>
        <taxon>Eukaryota</taxon>
        <taxon>Rhodophyta</taxon>
        <taxon>Florideophyceae</taxon>
        <taxon>Rhodymeniophycidae</taxon>
        <taxon>Gelidiales</taxon>
        <taxon>Gelidiaceae</taxon>
        <taxon>Gelidium</taxon>
    </lineage>
</organism>
<dbReference type="RefSeq" id="YP_009244303.1">
    <property type="nucleotide sequence ID" value="NC_029859.1"/>
</dbReference>
<geneLocation type="plastid" evidence="5"/>
<comment type="similarity">
    <text evidence="2">Belongs to the ycf23 family.</text>
</comment>
<dbReference type="AlphaFoldDB" id="A0A141SE27"/>
<accession>A0A141SE27</accession>
<evidence type="ECO:0000313" key="5">
    <source>
        <dbReference type="EMBL" id="AMK96545.1"/>
    </source>
</evidence>
<dbReference type="EMBL" id="KT266787">
    <property type="protein sequence ID" value="AMK96545.1"/>
    <property type="molecule type" value="Genomic_DNA"/>
</dbReference>
<dbReference type="PANTHER" id="PTHR36895:SF1">
    <property type="entry name" value="YCF23 PROTEIN"/>
    <property type="match status" value="1"/>
</dbReference>
<comment type="subcellular location">
    <subcellularLocation>
        <location evidence="1">Plastid</location>
    </subcellularLocation>
</comment>
<keyword evidence="4 5" id="KW-0934">Plastid</keyword>
<dbReference type="Pfam" id="PF04481">
    <property type="entry name" value="DUF561"/>
    <property type="match status" value="1"/>
</dbReference>
<name>A0A141SE27_GELVA</name>
<dbReference type="InterPro" id="IPR007570">
    <property type="entry name" value="Uncharacterised_Ycf23"/>
</dbReference>
<dbReference type="GO" id="GO:0009536">
    <property type="term" value="C:plastid"/>
    <property type="evidence" value="ECO:0007669"/>
    <property type="project" value="UniProtKB-SubCell"/>
</dbReference>